<accession>A0A1H9WH27</accession>
<keyword evidence="3" id="KW-0378">Hydrolase</keyword>
<evidence type="ECO:0000256" key="1">
    <source>
        <dbReference type="SAM" id="MobiDB-lite"/>
    </source>
</evidence>
<keyword evidence="3" id="KW-0347">Helicase</keyword>
<dbReference type="Proteomes" id="UP000198929">
    <property type="component" value="Unassembled WGS sequence"/>
</dbReference>
<dbReference type="InterPro" id="IPR032830">
    <property type="entry name" value="XPB/Ssl2_N"/>
</dbReference>
<dbReference type="AlphaFoldDB" id="A0A1H9WH27"/>
<feature type="region of interest" description="Disordered" evidence="1">
    <location>
        <begin position="213"/>
        <end position="234"/>
    </location>
</feature>
<feature type="domain" description="Helicase XPB/Ssl2 N-terminal" evidence="2">
    <location>
        <begin position="473"/>
        <end position="583"/>
    </location>
</feature>
<dbReference type="EMBL" id="FOGQ01000022">
    <property type="protein sequence ID" value="SES33059.1"/>
    <property type="molecule type" value="Genomic_DNA"/>
</dbReference>
<dbReference type="RefSeq" id="WP_231909987.1">
    <property type="nucleotide sequence ID" value="NZ_CP047199.1"/>
</dbReference>
<gene>
    <name evidence="3" type="ORF">SAMN05661109_02724</name>
</gene>
<keyword evidence="4" id="KW-1185">Reference proteome</keyword>
<proteinExistence type="predicted"/>
<evidence type="ECO:0000259" key="2">
    <source>
        <dbReference type="Pfam" id="PF13625"/>
    </source>
</evidence>
<dbReference type="GO" id="GO:0004386">
    <property type="term" value="F:helicase activity"/>
    <property type="evidence" value="ECO:0007669"/>
    <property type="project" value="UniProtKB-KW"/>
</dbReference>
<evidence type="ECO:0000313" key="4">
    <source>
        <dbReference type="Proteomes" id="UP000198929"/>
    </source>
</evidence>
<evidence type="ECO:0000313" key="3">
    <source>
        <dbReference type="EMBL" id="SES33059.1"/>
    </source>
</evidence>
<keyword evidence="3" id="KW-0547">Nucleotide-binding</keyword>
<keyword evidence="3" id="KW-0067">ATP-binding</keyword>
<name>A0A1H9WH27_9CORY</name>
<dbReference type="Pfam" id="PF13625">
    <property type="entry name" value="Helicase_C_3"/>
    <property type="match status" value="1"/>
</dbReference>
<dbReference type="STRING" id="1121357.SAMN05661109_02724"/>
<sequence>MANIMNASSTFPDFRTSIAQMSDDELAELLRARPDTSFPLPPGVNSLTARLVLPGSISRAVRTLTALEIAVLEVAGDLGAELEPVDIEAIVDRVPVNSALAEEAVARLRAAGLMFGTAGHVRVTPGALGALPAGWRMQDTAPDKVDELVAGLDRQQRAVLETLAASGSVGTTRDAAIDADPSRPVPRLLASGLLVRVNSTTVRLPRPVRDALRGQTSPAYPLAPSPRMSLEPTPNPRVDAAATAAGLEATRTMRRLIATLGRSPVALNKDGSVGVRALAGLSKELGVEACYVALLVAVGESAGIIGRGLIDDHTDGLAPTKDAPAWADARLADQWAIMLAGWLASPWQVEQLDQADEKGNPIRLLSGAMHTPAARGIRSLILTQFTRVAGHGLSRDEAVEDLSFTSPVVASGISGAVFDSVLSQAFVVGALAEAATSDATGWSASSALAALLDDGGDVAAATANLVPAEVSIVIPQADMTILAPGPLAPELQRVIESFTELESYGLASVFRVTEASVRAAFDAGRTPDELVGWLHEHSPGGVPQPMEFLIRDAARGYGQLQAGEAMSYVRSDDPALISQAAASLSDVLTLIAPQAAVSSLPLTALVSRLRNVGLHPTAEGADGATLAMAPEPVLVSATPSTLPKNTRVDEAHIAAAVAAIRAADAEGADDPATAQTTESAEADHVAVLQAAARGGRPVAIGYVNKNGKGQQITVTPLSVSAGQVDAINEKTGAVVRIALPRVTRVVLE</sequence>
<organism evidence="3 4">
    <name type="scientific">Corynebacterium cystitidis DSM 20524</name>
    <dbReference type="NCBI Taxonomy" id="1121357"/>
    <lineage>
        <taxon>Bacteria</taxon>
        <taxon>Bacillati</taxon>
        <taxon>Actinomycetota</taxon>
        <taxon>Actinomycetes</taxon>
        <taxon>Mycobacteriales</taxon>
        <taxon>Corynebacteriaceae</taxon>
        <taxon>Corynebacterium</taxon>
    </lineage>
</organism>
<protein>
    <submittedName>
        <fullName evidence="3">Helicase conserved C-terminal domain-containing protein</fullName>
    </submittedName>
</protein>
<reference evidence="4" key="1">
    <citation type="submission" date="2016-10" db="EMBL/GenBank/DDBJ databases">
        <authorList>
            <person name="Varghese N."/>
            <person name="Submissions S."/>
        </authorList>
    </citation>
    <scope>NUCLEOTIDE SEQUENCE [LARGE SCALE GENOMIC DNA]</scope>
    <source>
        <strain evidence="4">DSM 20524</strain>
    </source>
</reference>